<dbReference type="AlphaFoldDB" id="A0A5D2AX55"/>
<gene>
    <name evidence="1" type="ORF">ES288_D10G068700v1</name>
</gene>
<evidence type="ECO:0000313" key="1">
    <source>
        <dbReference type="EMBL" id="TYG49110.1"/>
    </source>
</evidence>
<organism evidence="1 2">
    <name type="scientific">Gossypium darwinii</name>
    <name type="common">Darwin's cotton</name>
    <name type="synonym">Gossypium barbadense var. darwinii</name>
    <dbReference type="NCBI Taxonomy" id="34276"/>
    <lineage>
        <taxon>Eukaryota</taxon>
        <taxon>Viridiplantae</taxon>
        <taxon>Streptophyta</taxon>
        <taxon>Embryophyta</taxon>
        <taxon>Tracheophyta</taxon>
        <taxon>Spermatophyta</taxon>
        <taxon>Magnoliopsida</taxon>
        <taxon>eudicotyledons</taxon>
        <taxon>Gunneridae</taxon>
        <taxon>Pentapetalae</taxon>
        <taxon>rosids</taxon>
        <taxon>malvids</taxon>
        <taxon>Malvales</taxon>
        <taxon>Malvaceae</taxon>
        <taxon>Malvoideae</taxon>
        <taxon>Gossypium</taxon>
    </lineage>
</organism>
<name>A0A5D2AX55_GOSDA</name>
<dbReference type="EMBL" id="CM017710">
    <property type="protein sequence ID" value="TYG49110.1"/>
    <property type="molecule type" value="Genomic_DNA"/>
</dbReference>
<keyword evidence="2" id="KW-1185">Reference proteome</keyword>
<protein>
    <submittedName>
        <fullName evidence="1">Uncharacterized protein</fullName>
    </submittedName>
</protein>
<accession>A0A5D2AX55</accession>
<sequence>MASFRTLLVYMWKQSTNTKIRVLKLVPMQQAGLQRWPCTRRVSKQSSLAVQQLKLKVAVLFVTFSCF</sequence>
<proteinExistence type="predicted"/>
<dbReference type="Proteomes" id="UP000323506">
    <property type="component" value="Chromosome D10"/>
</dbReference>
<evidence type="ECO:0000313" key="2">
    <source>
        <dbReference type="Proteomes" id="UP000323506"/>
    </source>
</evidence>
<reference evidence="1 2" key="1">
    <citation type="submission" date="2019-06" db="EMBL/GenBank/DDBJ databases">
        <title>WGS assembly of Gossypium darwinii.</title>
        <authorList>
            <person name="Chen Z.J."/>
            <person name="Sreedasyam A."/>
            <person name="Ando A."/>
            <person name="Song Q."/>
            <person name="De L."/>
            <person name="Hulse-Kemp A."/>
            <person name="Ding M."/>
            <person name="Ye W."/>
            <person name="Kirkbride R."/>
            <person name="Jenkins J."/>
            <person name="Plott C."/>
            <person name="Lovell J."/>
            <person name="Lin Y.-M."/>
            <person name="Vaughn R."/>
            <person name="Liu B."/>
            <person name="Li W."/>
            <person name="Simpson S."/>
            <person name="Scheffler B."/>
            <person name="Saski C."/>
            <person name="Grover C."/>
            <person name="Hu G."/>
            <person name="Conover J."/>
            <person name="Carlson J."/>
            <person name="Shu S."/>
            <person name="Boston L."/>
            <person name="Williams M."/>
            <person name="Peterson D."/>
            <person name="Mcgee K."/>
            <person name="Jones D."/>
            <person name="Wendel J."/>
            <person name="Stelly D."/>
            <person name="Grimwood J."/>
            <person name="Schmutz J."/>
        </authorList>
    </citation>
    <scope>NUCLEOTIDE SEQUENCE [LARGE SCALE GENOMIC DNA]</scope>
    <source>
        <strain evidence="1">1808015.09</strain>
    </source>
</reference>